<dbReference type="Pfam" id="PF00550">
    <property type="entry name" value="PP-binding"/>
    <property type="match status" value="1"/>
</dbReference>
<dbReference type="Gene3D" id="3.40.50.12780">
    <property type="entry name" value="N-terminal domain of ligase-like"/>
    <property type="match status" value="1"/>
</dbReference>
<dbReference type="SUPFAM" id="SSF56801">
    <property type="entry name" value="Acetyl-CoA synthetase-like"/>
    <property type="match status" value="1"/>
</dbReference>
<dbReference type="PROSITE" id="PS00455">
    <property type="entry name" value="AMP_BINDING"/>
    <property type="match status" value="1"/>
</dbReference>
<evidence type="ECO:0000313" key="6">
    <source>
        <dbReference type="EMBL" id="MDH6280350.1"/>
    </source>
</evidence>
<reference evidence="6 7" key="1">
    <citation type="submission" date="2023-04" db="EMBL/GenBank/DDBJ databases">
        <title>Forest soil microbial communities from Buena Vista Peninsula, Colon Province, Panama.</title>
        <authorList>
            <person name="Bouskill N."/>
        </authorList>
    </citation>
    <scope>NUCLEOTIDE SEQUENCE [LARGE SCALE GENOMIC DNA]</scope>
    <source>
        <strain evidence="6 7">CFH S0262</strain>
    </source>
</reference>
<gene>
    <name evidence="6" type="ORF">M2280_001562</name>
</gene>
<comment type="caution">
    <text evidence="6">The sequence shown here is derived from an EMBL/GenBank/DDBJ whole genome shotgun (WGS) entry which is preliminary data.</text>
</comment>
<dbReference type="InterPro" id="IPR042099">
    <property type="entry name" value="ANL_N_sf"/>
</dbReference>
<feature type="transmembrane region" description="Helical" evidence="4">
    <location>
        <begin position="645"/>
        <end position="665"/>
    </location>
</feature>
<dbReference type="InterPro" id="IPR012728">
    <property type="entry name" value="Pls/PosA_C"/>
</dbReference>
<dbReference type="Gene3D" id="3.40.50.1820">
    <property type="entry name" value="alpha/beta hydrolase"/>
    <property type="match status" value="1"/>
</dbReference>
<dbReference type="InterPro" id="IPR010071">
    <property type="entry name" value="AA_adenyl_dom"/>
</dbReference>
<feature type="transmembrane region" description="Helical" evidence="4">
    <location>
        <begin position="1145"/>
        <end position="1170"/>
    </location>
</feature>
<dbReference type="PROSITE" id="PS50075">
    <property type="entry name" value="CARRIER"/>
    <property type="match status" value="1"/>
</dbReference>
<dbReference type="EMBL" id="JARXVC010000003">
    <property type="protein sequence ID" value="MDH6280350.1"/>
    <property type="molecule type" value="Genomic_DNA"/>
</dbReference>
<feature type="transmembrane region" description="Helical" evidence="4">
    <location>
        <begin position="908"/>
        <end position="931"/>
    </location>
</feature>
<dbReference type="InterPro" id="IPR000873">
    <property type="entry name" value="AMP-dep_synth/lig_dom"/>
</dbReference>
<proteinExistence type="predicted"/>
<keyword evidence="4" id="KW-1133">Transmembrane helix</keyword>
<evidence type="ECO:0000313" key="7">
    <source>
        <dbReference type="Proteomes" id="UP001160334"/>
    </source>
</evidence>
<feature type="domain" description="Carrier" evidence="5">
    <location>
        <begin position="536"/>
        <end position="614"/>
    </location>
</feature>
<dbReference type="InterPro" id="IPR006162">
    <property type="entry name" value="Ppantetheine_attach_site"/>
</dbReference>
<dbReference type="InterPro" id="IPR029058">
    <property type="entry name" value="AB_hydrolase_fold"/>
</dbReference>
<dbReference type="PANTHER" id="PTHR45527:SF1">
    <property type="entry name" value="FATTY ACID SYNTHASE"/>
    <property type="match status" value="1"/>
</dbReference>
<dbReference type="CDD" id="cd05930">
    <property type="entry name" value="A_NRPS"/>
    <property type="match status" value="1"/>
</dbReference>
<dbReference type="InterPro" id="IPR001451">
    <property type="entry name" value="Hexapep"/>
</dbReference>
<dbReference type="Pfam" id="PF13193">
    <property type="entry name" value="AMP-binding_C"/>
    <property type="match status" value="1"/>
</dbReference>
<keyword evidence="4" id="KW-0472">Membrane</keyword>
<dbReference type="Gene3D" id="2.160.10.10">
    <property type="entry name" value="Hexapeptide repeat proteins"/>
    <property type="match status" value="3"/>
</dbReference>
<protein>
    <submittedName>
        <fullName evidence="6">Non-ribosomal peptide synthetase-like protein</fullName>
    </submittedName>
</protein>
<dbReference type="InterPro" id="IPR025110">
    <property type="entry name" value="AMP-bd_C"/>
</dbReference>
<sequence length="1329" mass="142349">MYRVATTKPAGTQALSGVGAPRRRLNHVYEDACDRTPSATALECGTDSLTYAELDVSANRLAHMLIDHGIGFGARVAILLQRSPETYVALLATLKAGAAFVPIDPGAPRDRIDYITSNAGVDLVLTGESFADTLAPLELPSIEIDSAASLLQSYPADRPCIDVDASVDPTAYVIYTSGSTGKPKGVEIMQSSICNFLDVVPDVYDVRPTDRVYQGMTISFDFSIEEIWPTWARGAALVAGPTDSGRLGAELADFLEEQRITVLYCVPTLLATLPRDLPALRSILVGGEACPGELVERWSRPERRILNTYGPTEATVTATWTELLPGRPVTIGRPLPTYSVIILDEQRLPVADGEVGEICIGGPGLARGYVGRPEQTADRFIDHADAPNGGKLYRTGDLGRITPDGEIEYLGRADSEIKIRGHRVDLGEIESILLEDAEIASAVVALADVSGSEELAAYVVLRSGAVRAAHIAEDGGEALIARLLEALHLRLPEYMVPAFVDIVGELPTMPSGKVDRSRLPAPGPRRTLHAAGPVVPPRTEREHRVRAVWAEVLGVDVDALSVEADFFTELGGHSLAAAKLVSALRESEADTVSLRDVYTTPTVRGLAAALDAAPESDGATAADDRPTPLSHSTLRIARAGAVQGMVLLCMLLVVTLPVSIVYTIHGGHPNFATLRDLLFATIPTYLGVRWILPVLLVRPLSRGIRPGRYPLWGATYLRLWTIDRMLALSPAPVLAGSPLMAPFLRALGARVGRDTEIGTSSIPFPAMVRIGEGVSVGYNTDLQSWRVESGWIVVDDVVVEDHAFIGANCVLEPGAHMESGAMLADQSVIDQGRQVPAGERWAGSPPLPVTALDPAVEAMAAARTPERWSFGLRVLAVLGLVTLEFIAIATLVPSLVLVWYVLLEWGMIWAFIATLASGSVYVLSVCVAVVLGKKLFLDAPPLGIHNARSSLGIRKWMTDKLFLMSLTYTGSLYATLYTGPWLRLLGADVGRGAEVSTAAHIDPDLLTIGTESFVADMASVGGSSFCNGWVAFDRTTVGDRAFVGNAAFVPAGTHTGDRSLVGVLTVPDRDGVPADSSWLGSPAINLPARQDSGSYAESETFRPSRSVVAHRLFIEYFRITLPATLIGVSLFFYLLALSLTARSAGVWVTILVAPLVALATAVGVVLYASAVKRNMVGTYRPRVEPLWDKFVRRSEFATGIYEAAAVPVLLDQLKGTPFLPIALRGFGADIGRRTWIGTTYLTEFDLVRIGDDAAIGSNSSMQTHLFEDRVMKMSVVTVDDAATVGTRAIVLYDATVGPGAELGPLSLLMKGEELPANTRWRGIPAEAVR</sequence>
<keyword evidence="2" id="KW-0597">Phosphoprotein</keyword>
<feature type="transmembrane region" description="Helical" evidence="4">
    <location>
        <begin position="1119"/>
        <end position="1139"/>
    </location>
</feature>
<keyword evidence="1" id="KW-0596">Phosphopantetheine</keyword>
<dbReference type="Pfam" id="PF14602">
    <property type="entry name" value="Hexapep_2"/>
    <property type="match status" value="1"/>
</dbReference>
<evidence type="ECO:0000256" key="3">
    <source>
        <dbReference type="SAM" id="MobiDB-lite"/>
    </source>
</evidence>
<dbReference type="PANTHER" id="PTHR45527">
    <property type="entry name" value="NONRIBOSOMAL PEPTIDE SYNTHETASE"/>
    <property type="match status" value="1"/>
</dbReference>
<keyword evidence="7" id="KW-1185">Reference proteome</keyword>
<dbReference type="SUPFAM" id="SSF47336">
    <property type="entry name" value="ACP-like"/>
    <property type="match status" value="1"/>
</dbReference>
<organism evidence="6 7">
    <name type="scientific">Prescottella agglutinans</name>
    <dbReference type="NCBI Taxonomy" id="1644129"/>
    <lineage>
        <taxon>Bacteria</taxon>
        <taxon>Bacillati</taxon>
        <taxon>Actinomycetota</taxon>
        <taxon>Actinomycetes</taxon>
        <taxon>Mycobacteriales</taxon>
        <taxon>Nocardiaceae</taxon>
        <taxon>Prescottella</taxon>
    </lineage>
</organism>
<dbReference type="InterPro" id="IPR045851">
    <property type="entry name" value="AMP-bd_C_sf"/>
</dbReference>
<dbReference type="InterPro" id="IPR020845">
    <property type="entry name" value="AMP-binding_CS"/>
</dbReference>
<evidence type="ECO:0000256" key="2">
    <source>
        <dbReference type="ARBA" id="ARBA00022553"/>
    </source>
</evidence>
<keyword evidence="4" id="KW-0812">Transmembrane</keyword>
<dbReference type="PROSITE" id="PS00012">
    <property type="entry name" value="PHOSPHOPANTETHEINE"/>
    <property type="match status" value="1"/>
</dbReference>
<evidence type="ECO:0000256" key="1">
    <source>
        <dbReference type="ARBA" id="ARBA00022450"/>
    </source>
</evidence>
<feature type="region of interest" description="Disordered" evidence="3">
    <location>
        <begin position="513"/>
        <end position="537"/>
    </location>
</feature>
<accession>A0ABT6M7R7</accession>
<dbReference type="SUPFAM" id="SSF51161">
    <property type="entry name" value="Trimeric LpxA-like enzymes"/>
    <property type="match status" value="3"/>
</dbReference>
<feature type="transmembrane region" description="Helical" evidence="4">
    <location>
        <begin position="874"/>
        <end position="902"/>
    </location>
</feature>
<dbReference type="Proteomes" id="UP001160334">
    <property type="component" value="Unassembled WGS sequence"/>
</dbReference>
<dbReference type="NCBIfam" id="TIGR02353">
    <property type="entry name" value="NRPS_term_dom"/>
    <property type="match status" value="1"/>
</dbReference>
<evidence type="ECO:0000256" key="4">
    <source>
        <dbReference type="SAM" id="Phobius"/>
    </source>
</evidence>
<dbReference type="InterPro" id="IPR011004">
    <property type="entry name" value="Trimer_LpxA-like_sf"/>
</dbReference>
<name>A0ABT6M7R7_9NOCA</name>
<dbReference type="Gene3D" id="3.30.300.30">
    <property type="match status" value="1"/>
</dbReference>
<dbReference type="Pfam" id="PF00501">
    <property type="entry name" value="AMP-binding"/>
    <property type="match status" value="1"/>
</dbReference>
<dbReference type="NCBIfam" id="TIGR01733">
    <property type="entry name" value="AA-adenyl-dom"/>
    <property type="match status" value="1"/>
</dbReference>
<feature type="transmembrane region" description="Helical" evidence="4">
    <location>
        <begin position="677"/>
        <end position="697"/>
    </location>
</feature>
<dbReference type="InterPro" id="IPR009081">
    <property type="entry name" value="PP-bd_ACP"/>
</dbReference>
<dbReference type="RefSeq" id="WP_280759691.1">
    <property type="nucleotide sequence ID" value="NZ_JARXVC010000003.1"/>
</dbReference>
<evidence type="ECO:0000259" key="5">
    <source>
        <dbReference type="PROSITE" id="PS50075"/>
    </source>
</evidence>
<dbReference type="InterPro" id="IPR036736">
    <property type="entry name" value="ACP-like_sf"/>
</dbReference>